<accession>A0A1N6XIT0</accession>
<feature type="transmembrane region" description="Helical" evidence="1">
    <location>
        <begin position="90"/>
        <end position="118"/>
    </location>
</feature>
<sequence length="155" mass="17231">MLEILIYTFLLSISPFGEARAGIPYAVLNDMPLFWAFVVGLVANLLIFPMLAWLIETFNRRLWPHRTYKKGVIKLGRRAKKGVGADIQKYGFWGLMVFVMIPLPGTGAYMGTLAAYFLKIERNKALLSVSIGVFISCLIMAAGSYLGSMGLKSFP</sequence>
<protein>
    <submittedName>
        <fullName evidence="2">Uncharacterized membrane protein</fullName>
    </submittedName>
</protein>
<dbReference type="InterPro" id="IPR009577">
    <property type="entry name" value="Sm_multidrug_ex"/>
</dbReference>
<evidence type="ECO:0000313" key="2">
    <source>
        <dbReference type="EMBL" id="SIR02296.1"/>
    </source>
</evidence>
<dbReference type="OrthoDB" id="360192at2"/>
<evidence type="ECO:0000256" key="1">
    <source>
        <dbReference type="SAM" id="Phobius"/>
    </source>
</evidence>
<dbReference type="AlphaFoldDB" id="A0A1N6XIT0"/>
<evidence type="ECO:0000313" key="3">
    <source>
        <dbReference type="Proteomes" id="UP000185924"/>
    </source>
</evidence>
<keyword evidence="1" id="KW-0812">Transmembrane</keyword>
<reference evidence="3" key="1">
    <citation type="submission" date="2017-01" db="EMBL/GenBank/DDBJ databases">
        <authorList>
            <person name="Varghese N."/>
            <person name="Submissions S."/>
        </authorList>
    </citation>
    <scope>NUCLEOTIDE SEQUENCE [LARGE SCALE GENOMIC DNA]</scope>
    <source>
        <strain evidence="3">DM9</strain>
    </source>
</reference>
<dbReference type="STRING" id="1077936.SAMN05421545_2169"/>
<proteinExistence type="predicted"/>
<dbReference type="EMBL" id="FTNM01000002">
    <property type="protein sequence ID" value="SIR02296.1"/>
    <property type="molecule type" value="Genomic_DNA"/>
</dbReference>
<gene>
    <name evidence="2" type="ORF">SAMN05421545_2169</name>
</gene>
<dbReference type="RefSeq" id="WP_076422073.1">
    <property type="nucleotide sequence ID" value="NZ_FTNM01000002.1"/>
</dbReference>
<feature type="transmembrane region" description="Helical" evidence="1">
    <location>
        <begin position="35"/>
        <end position="55"/>
    </location>
</feature>
<dbReference type="Proteomes" id="UP000185924">
    <property type="component" value="Unassembled WGS sequence"/>
</dbReference>
<keyword evidence="1" id="KW-0472">Membrane</keyword>
<organism evidence="2 3">
    <name type="scientific">Pontibacter lucknowensis</name>
    <dbReference type="NCBI Taxonomy" id="1077936"/>
    <lineage>
        <taxon>Bacteria</taxon>
        <taxon>Pseudomonadati</taxon>
        <taxon>Bacteroidota</taxon>
        <taxon>Cytophagia</taxon>
        <taxon>Cytophagales</taxon>
        <taxon>Hymenobacteraceae</taxon>
        <taxon>Pontibacter</taxon>
    </lineage>
</organism>
<keyword evidence="1" id="KW-1133">Transmembrane helix</keyword>
<keyword evidence="3" id="KW-1185">Reference proteome</keyword>
<dbReference type="Pfam" id="PF06695">
    <property type="entry name" value="Sm_multidrug_ex"/>
    <property type="match status" value="1"/>
</dbReference>
<name>A0A1N6XIT0_9BACT</name>
<feature type="transmembrane region" description="Helical" evidence="1">
    <location>
        <begin position="124"/>
        <end position="146"/>
    </location>
</feature>